<evidence type="ECO:0000256" key="2">
    <source>
        <dbReference type="ARBA" id="ARBA00022692"/>
    </source>
</evidence>
<evidence type="ECO:0000256" key="3">
    <source>
        <dbReference type="ARBA" id="ARBA00022989"/>
    </source>
</evidence>
<dbReference type="EMBL" id="JAPZBS010000001">
    <property type="protein sequence ID" value="KAJ5390266.1"/>
    <property type="molecule type" value="Genomic_DNA"/>
</dbReference>
<dbReference type="RefSeq" id="XP_056560994.1">
    <property type="nucleotide sequence ID" value="XM_056694265.1"/>
</dbReference>
<keyword evidence="2 7" id="KW-0812">Transmembrane</keyword>
<feature type="transmembrane region" description="Helical" evidence="7">
    <location>
        <begin position="170"/>
        <end position="191"/>
    </location>
</feature>
<keyword evidence="10" id="KW-1185">Reference proteome</keyword>
<accession>A0A9W9VVR7</accession>
<dbReference type="Pfam" id="PF20684">
    <property type="entry name" value="Fung_rhodopsin"/>
    <property type="match status" value="1"/>
</dbReference>
<dbReference type="GO" id="GO:0016020">
    <property type="term" value="C:membrane"/>
    <property type="evidence" value="ECO:0007669"/>
    <property type="project" value="UniProtKB-SubCell"/>
</dbReference>
<keyword evidence="4 7" id="KW-0472">Membrane</keyword>
<feature type="compositionally biased region" description="Polar residues" evidence="6">
    <location>
        <begin position="316"/>
        <end position="326"/>
    </location>
</feature>
<proteinExistence type="inferred from homology"/>
<dbReference type="InterPro" id="IPR049326">
    <property type="entry name" value="Rhodopsin_dom_fungi"/>
</dbReference>
<reference evidence="9" key="1">
    <citation type="submission" date="2022-11" db="EMBL/GenBank/DDBJ databases">
        <authorList>
            <person name="Petersen C."/>
        </authorList>
    </citation>
    <scope>NUCLEOTIDE SEQUENCE</scope>
    <source>
        <strain evidence="9">IBT 29864</strain>
    </source>
</reference>
<dbReference type="Proteomes" id="UP001147782">
    <property type="component" value="Unassembled WGS sequence"/>
</dbReference>
<gene>
    <name evidence="9" type="ORF">N7496_001334</name>
</gene>
<reference evidence="9" key="2">
    <citation type="journal article" date="2023" name="IMA Fungus">
        <title>Comparative genomic study of the Penicillium genus elucidates a diverse pangenome and 15 lateral gene transfer events.</title>
        <authorList>
            <person name="Petersen C."/>
            <person name="Sorensen T."/>
            <person name="Nielsen M.R."/>
            <person name="Sondergaard T.E."/>
            <person name="Sorensen J.L."/>
            <person name="Fitzpatrick D.A."/>
            <person name="Frisvad J.C."/>
            <person name="Nielsen K.L."/>
        </authorList>
    </citation>
    <scope>NUCLEOTIDE SEQUENCE</scope>
    <source>
        <strain evidence="9">IBT 29864</strain>
    </source>
</reference>
<dbReference type="AlphaFoldDB" id="A0A9W9VVR7"/>
<evidence type="ECO:0000313" key="9">
    <source>
        <dbReference type="EMBL" id="KAJ5390266.1"/>
    </source>
</evidence>
<name>A0A9W9VVR7_9EURO</name>
<dbReference type="GeneID" id="81433442"/>
<feature type="region of interest" description="Disordered" evidence="6">
    <location>
        <begin position="288"/>
        <end position="348"/>
    </location>
</feature>
<evidence type="ECO:0000256" key="1">
    <source>
        <dbReference type="ARBA" id="ARBA00004141"/>
    </source>
</evidence>
<comment type="subcellular location">
    <subcellularLocation>
        <location evidence="1">Membrane</location>
        <topology evidence="1">Multi-pass membrane protein</topology>
    </subcellularLocation>
</comment>
<keyword evidence="3 7" id="KW-1133">Transmembrane helix</keyword>
<feature type="domain" description="Rhodopsin" evidence="8">
    <location>
        <begin position="31"/>
        <end position="267"/>
    </location>
</feature>
<feature type="transmembrane region" description="Helical" evidence="7">
    <location>
        <begin position="126"/>
        <end position="146"/>
    </location>
</feature>
<evidence type="ECO:0000256" key="4">
    <source>
        <dbReference type="ARBA" id="ARBA00023136"/>
    </source>
</evidence>
<dbReference type="PANTHER" id="PTHR33048:SF55">
    <property type="entry name" value="INTEGRAL MEMBRANE PROTEIN"/>
    <property type="match status" value="1"/>
</dbReference>
<sequence>MSPNTPGPSRALEIQVPCIVFLIITPAFVAIRLWSRFISKSGLGWDDWTILASTMFAIIVMAFMLASCTYGFGQHIKNLTRPNRLMTLKLFFVSQAFYKLTMNTTKMSILMLYLRIFIQRWFRITCYVLLVIIASYMVAAFFASVFQCTPVTRAWDKTIAGSCIDITTNWYANAGFSIATDIIILALPMYPIYKSKIPLKRKVALMIVFALGVFVAVTSIIRMQTLNFSSTSPDTTYDIASSVWTITEENVAIICACLPMMWAPLARLFPSVFSTSKAADSHVSLAVRSSGHNSTSRPRSDWTQLHGSSHDIGESGINQISDSQNRSSEDSMGQILPPAQSSEVRHQDANRIQKVMEYQVSYSSTKSPSG</sequence>
<dbReference type="InterPro" id="IPR052337">
    <property type="entry name" value="SAT4-like"/>
</dbReference>
<evidence type="ECO:0000313" key="10">
    <source>
        <dbReference type="Proteomes" id="UP001147782"/>
    </source>
</evidence>
<evidence type="ECO:0000256" key="5">
    <source>
        <dbReference type="ARBA" id="ARBA00038359"/>
    </source>
</evidence>
<comment type="caution">
    <text evidence="9">The sequence shown here is derived from an EMBL/GenBank/DDBJ whole genome shotgun (WGS) entry which is preliminary data.</text>
</comment>
<feature type="transmembrane region" description="Helical" evidence="7">
    <location>
        <begin position="47"/>
        <end position="72"/>
    </location>
</feature>
<evidence type="ECO:0000256" key="7">
    <source>
        <dbReference type="SAM" id="Phobius"/>
    </source>
</evidence>
<feature type="transmembrane region" description="Helical" evidence="7">
    <location>
        <begin position="203"/>
        <end position="221"/>
    </location>
</feature>
<evidence type="ECO:0000256" key="6">
    <source>
        <dbReference type="SAM" id="MobiDB-lite"/>
    </source>
</evidence>
<organism evidence="9 10">
    <name type="scientific">Penicillium cataractarum</name>
    <dbReference type="NCBI Taxonomy" id="2100454"/>
    <lineage>
        <taxon>Eukaryota</taxon>
        <taxon>Fungi</taxon>
        <taxon>Dikarya</taxon>
        <taxon>Ascomycota</taxon>
        <taxon>Pezizomycotina</taxon>
        <taxon>Eurotiomycetes</taxon>
        <taxon>Eurotiomycetidae</taxon>
        <taxon>Eurotiales</taxon>
        <taxon>Aspergillaceae</taxon>
        <taxon>Penicillium</taxon>
    </lineage>
</organism>
<feature type="compositionally biased region" description="Polar residues" evidence="6">
    <location>
        <begin position="290"/>
        <end position="307"/>
    </location>
</feature>
<dbReference type="PANTHER" id="PTHR33048">
    <property type="entry name" value="PTH11-LIKE INTEGRAL MEMBRANE PROTEIN (AFU_ORTHOLOGUE AFUA_5G11245)"/>
    <property type="match status" value="1"/>
</dbReference>
<evidence type="ECO:0000259" key="8">
    <source>
        <dbReference type="Pfam" id="PF20684"/>
    </source>
</evidence>
<feature type="transmembrane region" description="Helical" evidence="7">
    <location>
        <begin position="14"/>
        <end position="35"/>
    </location>
</feature>
<protein>
    <recommendedName>
        <fullName evidence="8">Rhodopsin domain-containing protein</fullName>
    </recommendedName>
</protein>
<comment type="similarity">
    <text evidence="5">Belongs to the SAT4 family.</text>
</comment>
<dbReference type="OrthoDB" id="444631at2759"/>